<evidence type="ECO:0000313" key="1">
    <source>
        <dbReference type="EMBL" id="VAX29300.1"/>
    </source>
</evidence>
<dbReference type="EMBL" id="UOGI01000048">
    <property type="protein sequence ID" value="VAX29300.1"/>
    <property type="molecule type" value="Genomic_DNA"/>
</dbReference>
<proteinExistence type="predicted"/>
<dbReference type="InterPro" id="IPR008978">
    <property type="entry name" value="HSP20-like_chaperone"/>
</dbReference>
<sequence length="26" mass="3039">YRNGILEIVLPKKEEAKPREIKVEVS</sequence>
<dbReference type="SUPFAM" id="SSF49764">
    <property type="entry name" value="HSP20-like chaperones"/>
    <property type="match status" value="1"/>
</dbReference>
<accession>A0A3B1D2T1</accession>
<dbReference type="AlphaFoldDB" id="A0A3B1D2T1"/>
<evidence type="ECO:0008006" key="2">
    <source>
        <dbReference type="Google" id="ProtNLM"/>
    </source>
</evidence>
<name>A0A3B1D2T1_9ZZZZ</name>
<gene>
    <name evidence="1" type="ORF">MNBD_NITROSPIRAE03-2109</name>
</gene>
<protein>
    <recommendedName>
        <fullName evidence="2">SHSP domain-containing protein</fullName>
    </recommendedName>
</protein>
<organism evidence="1">
    <name type="scientific">hydrothermal vent metagenome</name>
    <dbReference type="NCBI Taxonomy" id="652676"/>
    <lineage>
        <taxon>unclassified sequences</taxon>
        <taxon>metagenomes</taxon>
        <taxon>ecological metagenomes</taxon>
    </lineage>
</organism>
<reference evidence="1" key="1">
    <citation type="submission" date="2018-06" db="EMBL/GenBank/DDBJ databases">
        <authorList>
            <person name="Zhirakovskaya E."/>
        </authorList>
    </citation>
    <scope>NUCLEOTIDE SEQUENCE</scope>
</reference>
<dbReference type="Gene3D" id="2.60.40.790">
    <property type="match status" value="1"/>
</dbReference>
<feature type="non-terminal residue" evidence="1">
    <location>
        <position position="1"/>
    </location>
</feature>